<dbReference type="STRING" id="10195.A0A3M7PAR5"/>
<evidence type="ECO:0000313" key="7">
    <source>
        <dbReference type="EMBL" id="RMZ96123.1"/>
    </source>
</evidence>
<protein>
    <submittedName>
        <fullName evidence="7">Neuralized PATS1</fullName>
    </submittedName>
</protein>
<dbReference type="Pfam" id="PF07177">
    <property type="entry name" value="Neuralized"/>
    <property type="match status" value="1"/>
</dbReference>
<evidence type="ECO:0000256" key="3">
    <source>
        <dbReference type="ARBA" id="ARBA00022771"/>
    </source>
</evidence>
<evidence type="ECO:0000256" key="4">
    <source>
        <dbReference type="ARBA" id="ARBA00022833"/>
    </source>
</evidence>
<dbReference type="EMBL" id="REGN01012305">
    <property type="protein sequence ID" value="RMZ96123.1"/>
    <property type="molecule type" value="Genomic_DNA"/>
</dbReference>
<feature type="region of interest" description="Disordered" evidence="5">
    <location>
        <begin position="277"/>
        <end position="301"/>
    </location>
</feature>
<evidence type="ECO:0000259" key="6">
    <source>
        <dbReference type="PROSITE" id="PS51065"/>
    </source>
</evidence>
<keyword evidence="2" id="KW-0677">Repeat</keyword>
<proteinExistence type="predicted"/>
<dbReference type="GO" id="GO:0008270">
    <property type="term" value="F:zinc ion binding"/>
    <property type="evidence" value="ECO:0007669"/>
    <property type="project" value="UniProtKB-KW"/>
</dbReference>
<dbReference type="AlphaFoldDB" id="A0A3M7PAR5"/>
<dbReference type="OrthoDB" id="6078042at2759"/>
<keyword evidence="1" id="KW-0479">Metal-binding</keyword>
<dbReference type="PROSITE" id="PS51065">
    <property type="entry name" value="NHR"/>
    <property type="match status" value="1"/>
</dbReference>
<dbReference type="PANTHER" id="PTHR12429:SF6">
    <property type="entry name" value="PROTEIN NEURALIZED"/>
    <property type="match status" value="1"/>
</dbReference>
<dbReference type="FunFam" id="2.60.120.920:FF:000005">
    <property type="entry name" value="Putative E3 ubiquitin-protein ligase NEURL1B"/>
    <property type="match status" value="1"/>
</dbReference>
<keyword evidence="3" id="KW-0863">Zinc-finger</keyword>
<evidence type="ECO:0000313" key="8">
    <source>
        <dbReference type="Proteomes" id="UP000276133"/>
    </source>
</evidence>
<dbReference type="InterPro" id="IPR006573">
    <property type="entry name" value="NHR_dom"/>
</dbReference>
<name>A0A3M7PAR5_BRAPC</name>
<dbReference type="GO" id="GO:0061630">
    <property type="term" value="F:ubiquitin protein ligase activity"/>
    <property type="evidence" value="ECO:0007669"/>
    <property type="project" value="TreeGrafter"/>
</dbReference>
<evidence type="ECO:0000256" key="2">
    <source>
        <dbReference type="ARBA" id="ARBA00022737"/>
    </source>
</evidence>
<dbReference type="PANTHER" id="PTHR12429">
    <property type="entry name" value="NEURALIZED"/>
    <property type="match status" value="1"/>
</dbReference>
<dbReference type="Proteomes" id="UP000276133">
    <property type="component" value="Unassembled WGS sequence"/>
</dbReference>
<keyword evidence="4" id="KW-0862">Zinc</keyword>
<dbReference type="SMART" id="SM00588">
    <property type="entry name" value="NEUZ"/>
    <property type="match status" value="1"/>
</dbReference>
<sequence length="446" mass="50990">MYFHSVHGKNIELSTDFSQAKRSTGFCQGITFSSSPLTQLQRVTFMVEKIPQSTWTGNLRIGLTSKNPSTLLSSELADFSYPTLCNTDSYWITCVKRSYVKPSNRLTIVLDKNNCLHLEINNVVKATLFDTIATSVQKLWLLLDIYGSTGTVQFLPSDETPYEIKKRGLDAVNNFHSACVTGGSKPIYKTMLLIVGQDNDAKKNLKYCLVNSNQKQKMRFGLSASFRVKIEESVWQLKTGRYTKKINSTMSRSKSNDSLYHTNRTRYKLEKSNSVDSIDDYSANSETSDEQDSDKSNDSDDDLYQIEELDELNQFDIDPNDMKQDPSGNSYRQIAVNIYRELYKNSIFDRIQSILTDKDNLSFNQDLILKIAIEEFESSLYSHLPCCKILLLFYKQVVLNEIKLIKFKSMGSTITVKSLEENEPNELEKITKNRLSLTISSHFCHQ</sequence>
<evidence type="ECO:0000256" key="1">
    <source>
        <dbReference type="ARBA" id="ARBA00022723"/>
    </source>
</evidence>
<feature type="domain" description="NHR" evidence="6">
    <location>
        <begin position="1"/>
        <end position="157"/>
    </location>
</feature>
<comment type="caution">
    <text evidence="7">The sequence shown here is derived from an EMBL/GenBank/DDBJ whole genome shotgun (WGS) entry which is preliminary data.</text>
</comment>
<keyword evidence="8" id="KW-1185">Reference proteome</keyword>
<evidence type="ECO:0000256" key="5">
    <source>
        <dbReference type="SAM" id="MobiDB-lite"/>
    </source>
</evidence>
<accession>A0A3M7PAR5</accession>
<organism evidence="7 8">
    <name type="scientific">Brachionus plicatilis</name>
    <name type="common">Marine rotifer</name>
    <name type="synonym">Brachionus muelleri</name>
    <dbReference type="NCBI Taxonomy" id="10195"/>
    <lineage>
        <taxon>Eukaryota</taxon>
        <taxon>Metazoa</taxon>
        <taxon>Spiralia</taxon>
        <taxon>Gnathifera</taxon>
        <taxon>Rotifera</taxon>
        <taxon>Eurotatoria</taxon>
        <taxon>Monogononta</taxon>
        <taxon>Pseudotrocha</taxon>
        <taxon>Ploima</taxon>
        <taxon>Brachionidae</taxon>
        <taxon>Brachionus</taxon>
    </lineage>
</organism>
<dbReference type="InterPro" id="IPR037962">
    <property type="entry name" value="Neuralized"/>
</dbReference>
<feature type="compositionally biased region" description="Polar residues" evidence="5">
    <location>
        <begin position="277"/>
        <end position="286"/>
    </location>
</feature>
<reference evidence="7 8" key="1">
    <citation type="journal article" date="2018" name="Sci. Rep.">
        <title>Genomic signatures of local adaptation to the degree of environmental predictability in rotifers.</title>
        <authorList>
            <person name="Franch-Gras L."/>
            <person name="Hahn C."/>
            <person name="Garcia-Roger E.M."/>
            <person name="Carmona M.J."/>
            <person name="Serra M."/>
            <person name="Gomez A."/>
        </authorList>
    </citation>
    <scope>NUCLEOTIDE SEQUENCE [LARGE SCALE GENOMIC DNA]</scope>
    <source>
        <strain evidence="7">HYR1</strain>
    </source>
</reference>
<gene>
    <name evidence="7" type="ORF">BpHYR1_005716</name>
</gene>
<dbReference type="InterPro" id="IPR043136">
    <property type="entry name" value="B30.2/SPRY_sf"/>
</dbReference>
<dbReference type="Gene3D" id="2.60.120.920">
    <property type="match status" value="1"/>
</dbReference>